<reference evidence="1 2" key="1">
    <citation type="journal article" date="2015" name="Genome Announc.">
        <title>Genome sequencing of 18 francisella strains to aid in assay development and testing.</title>
        <authorList>
            <person name="Johnson S.L."/>
            <person name="Daligault H.E."/>
            <person name="Davenport K.W."/>
            <person name="Coyne S.R."/>
            <person name="Frey K.G."/>
            <person name="Koroleva G.I."/>
            <person name="Broomall S.M."/>
            <person name="Bishop-Lilly K.A."/>
            <person name="Bruce D.C."/>
            <person name="Chertkov O."/>
            <person name="Freitas T."/>
            <person name="Jaissle J."/>
            <person name="Ladner J.T."/>
            <person name="Rosenzweig C.N."/>
            <person name="Gibbons H.S."/>
            <person name="Palacios G.F."/>
            <person name="Redden C.L."/>
            <person name="Xu Y."/>
            <person name="Minogue T.D."/>
            <person name="Chain P.S."/>
        </authorList>
    </citation>
    <scope>NUCLEOTIDE SEQUENCE [LARGE SCALE GENOMIC DNA]</scope>
    <source>
        <strain evidence="1 2">GA01-2794</strain>
    </source>
</reference>
<evidence type="ECO:0000313" key="2">
    <source>
        <dbReference type="Proteomes" id="UP000031830"/>
    </source>
</evidence>
<dbReference type="RefSeq" id="WP_044526805.1">
    <property type="nucleotide sequence ID" value="NZ_CP009440.1"/>
</dbReference>
<organism evidence="1 2">
    <name type="scientific">Francisella philomiragia</name>
    <dbReference type="NCBI Taxonomy" id="28110"/>
    <lineage>
        <taxon>Bacteria</taxon>
        <taxon>Pseudomonadati</taxon>
        <taxon>Pseudomonadota</taxon>
        <taxon>Gammaproteobacteria</taxon>
        <taxon>Thiotrichales</taxon>
        <taxon>Francisellaceae</taxon>
        <taxon>Francisella</taxon>
    </lineage>
</organism>
<dbReference type="AlphaFoldDB" id="A0A0B6D4T4"/>
<protein>
    <submittedName>
        <fullName evidence="1">Uncharacterized protein</fullName>
    </submittedName>
</protein>
<sequence length="116" mass="13691">MSKELYNFLYDLSSSHRVGTIVVNIYDESHDQYVERFHDDKYINNIDPAWWSQISIKACSNLKQTELCSQKIKSLEEVLSSTYIMNNTLDEKGHKYHLVSTMPIYPEIKELLKEEK</sequence>
<name>A0A0B6D4T4_9GAMM</name>
<accession>A0A0B6D4T4</accession>
<evidence type="ECO:0000313" key="1">
    <source>
        <dbReference type="EMBL" id="AJI53307.1"/>
    </source>
</evidence>
<dbReference type="Proteomes" id="UP000031830">
    <property type="component" value="Chromosome"/>
</dbReference>
<dbReference type="KEGG" id="fpz:LA55_1754"/>
<proteinExistence type="predicted"/>
<dbReference type="EMBL" id="CP009440">
    <property type="protein sequence ID" value="AJI53307.1"/>
    <property type="molecule type" value="Genomic_DNA"/>
</dbReference>
<gene>
    <name evidence="1" type="ORF">LA55_1754</name>
</gene>